<keyword evidence="2" id="KW-0808">Transferase</keyword>
<gene>
    <name evidence="2" type="ORF">ETF27_04325</name>
</gene>
<feature type="domain" description="N-acetyltransferase" evidence="1">
    <location>
        <begin position="1"/>
        <end position="161"/>
    </location>
</feature>
<evidence type="ECO:0000313" key="2">
    <source>
        <dbReference type="EMBL" id="TXJ62447.1"/>
    </source>
</evidence>
<dbReference type="Gene3D" id="3.40.630.30">
    <property type="match status" value="1"/>
</dbReference>
<evidence type="ECO:0000259" key="1">
    <source>
        <dbReference type="PROSITE" id="PS51186"/>
    </source>
</evidence>
<accession>A0A5C8GK72</accession>
<dbReference type="EMBL" id="SDIK01000029">
    <property type="protein sequence ID" value="TXJ62447.1"/>
    <property type="molecule type" value="Genomic_DNA"/>
</dbReference>
<dbReference type="GO" id="GO:0016747">
    <property type="term" value="F:acyltransferase activity, transferring groups other than amino-acyl groups"/>
    <property type="evidence" value="ECO:0007669"/>
    <property type="project" value="InterPro"/>
</dbReference>
<evidence type="ECO:0000313" key="3">
    <source>
        <dbReference type="Proteomes" id="UP000321612"/>
    </source>
</evidence>
<comment type="caution">
    <text evidence="2">The sequence shown here is derived from an EMBL/GenBank/DDBJ whole genome shotgun (WGS) entry which is preliminary data.</text>
</comment>
<organism evidence="2 3">
    <name type="scientific">Prevotella brunnea</name>
    <dbReference type="NCBI Taxonomy" id="2508867"/>
    <lineage>
        <taxon>Bacteria</taxon>
        <taxon>Pseudomonadati</taxon>
        <taxon>Bacteroidota</taxon>
        <taxon>Bacteroidia</taxon>
        <taxon>Bacteroidales</taxon>
        <taxon>Prevotellaceae</taxon>
        <taxon>Prevotella</taxon>
    </lineage>
</organism>
<dbReference type="Proteomes" id="UP000321612">
    <property type="component" value="Unassembled WGS sequence"/>
</dbReference>
<dbReference type="SUPFAM" id="SSF55729">
    <property type="entry name" value="Acyl-CoA N-acyltransferases (Nat)"/>
    <property type="match status" value="1"/>
</dbReference>
<dbReference type="PROSITE" id="PS51186">
    <property type="entry name" value="GNAT"/>
    <property type="match status" value="1"/>
</dbReference>
<reference evidence="3" key="1">
    <citation type="submission" date="2019-05" db="EMBL/GenBank/DDBJ databases">
        <title>Prevotella brunnea sp. nov., isolated from a wound of a patient.</title>
        <authorList>
            <person name="Buhl M."/>
        </authorList>
    </citation>
    <scope>NUCLEOTIDE SEQUENCE [LARGE SCALE GENOMIC DNA]</scope>
    <source>
        <strain evidence="3">A2672</strain>
    </source>
</reference>
<dbReference type="InterPro" id="IPR000182">
    <property type="entry name" value="GNAT_dom"/>
</dbReference>
<keyword evidence="3" id="KW-1185">Reference proteome</keyword>
<dbReference type="OrthoDB" id="9796381at2"/>
<name>A0A5C8GK72_9BACT</name>
<protein>
    <submittedName>
        <fullName evidence="2">N-acetyltransferase</fullName>
    </submittedName>
</protein>
<dbReference type="AlphaFoldDB" id="A0A5C8GK72"/>
<dbReference type="RefSeq" id="WP_130829526.1">
    <property type="nucleotide sequence ID" value="NZ_SDIK01000029.1"/>
</dbReference>
<sequence>MIRKATREDMETVLRLIDCGRQKMIDSGNLHQWTNGHPGKKQIESDIMNGNSYLIVADEEKPVATFAFIKGSDPTYARIEGGHWLNHEAYGTLHRVASIPGTKGIMDTIVDYCFRKVENIRIDTHQDNLPMQRALKRLGFVYCGIIYLENGDPRVAFQKKR</sequence>
<dbReference type="InterPro" id="IPR016181">
    <property type="entry name" value="Acyl_CoA_acyltransferase"/>
</dbReference>
<proteinExistence type="predicted"/>